<dbReference type="GO" id="GO:0016020">
    <property type="term" value="C:membrane"/>
    <property type="evidence" value="ECO:0007669"/>
    <property type="project" value="TreeGrafter"/>
</dbReference>
<dbReference type="PANTHER" id="PTHR23169:SF33">
    <property type="entry name" value="MICROTUBULE-ACTIN CROSS-LINKING FACTOR 1, ISOFORMS 1_2_3_5"/>
    <property type="match status" value="1"/>
</dbReference>
<organism evidence="2 3">
    <name type="scientific">Salvator merianae</name>
    <name type="common">Argentine black and white tegu</name>
    <name type="synonym">Tupinambis merianae</name>
    <dbReference type="NCBI Taxonomy" id="96440"/>
    <lineage>
        <taxon>Eukaryota</taxon>
        <taxon>Metazoa</taxon>
        <taxon>Chordata</taxon>
        <taxon>Craniata</taxon>
        <taxon>Vertebrata</taxon>
        <taxon>Euteleostomi</taxon>
        <taxon>Lepidosauria</taxon>
        <taxon>Squamata</taxon>
        <taxon>Bifurcata</taxon>
        <taxon>Unidentata</taxon>
        <taxon>Episquamata</taxon>
        <taxon>Laterata</taxon>
        <taxon>Teiioidea</taxon>
        <taxon>Teiidae</taxon>
        <taxon>Salvator</taxon>
    </lineage>
</organism>
<dbReference type="Ensembl" id="ENSSMRT00000017453.1">
    <property type="protein sequence ID" value="ENSSMRP00000014977.1"/>
    <property type="gene ID" value="ENSSMRG00000011660.1"/>
</dbReference>
<evidence type="ECO:0000313" key="2">
    <source>
        <dbReference type="Ensembl" id="ENSSMRP00000014977.1"/>
    </source>
</evidence>
<dbReference type="GO" id="GO:0042060">
    <property type="term" value="P:wound healing"/>
    <property type="evidence" value="ECO:0007669"/>
    <property type="project" value="TreeGrafter"/>
</dbReference>
<sequence>MGNAGSRPSCLGEKGQKSQDFLKDSYLKDLGLAPGNSTGRNNVEGRAPPPEKLLLSPVVIENGWNTGVGPGKGQHSSPLPKQNNTDIDVQNRSLGSNALKARLEAAWSPLAGLEPPRCSGGSWPAKPFAATEVTEVTEVTETVVTEIVEVTEYPGGDRSQQPVITRTVKVLSESPGALPEGAAAFLEDFGSPEESQVTLKKLLLWIGDMEELMASQKPLSSEVKVVEAQLQEQKLFRRLLDERRPYLEELLLQNQKAPPESAGVSDGQEGSQGGGDLESLQEKWTLLIQEAEARRRSLERVLPAAQAFQESVTPFQDWLSFTERRLAQLWQIANGSLSRAQDTCQQIQVQQRPCHLSVFTGQGGSQKQLLAGLGETHPKPRQGHVD</sequence>
<proteinExistence type="predicted"/>
<dbReference type="GeneTree" id="ENSGT00940000161549"/>
<dbReference type="GO" id="GO:0005198">
    <property type="term" value="F:structural molecule activity"/>
    <property type="evidence" value="ECO:0007669"/>
    <property type="project" value="TreeGrafter"/>
</dbReference>
<dbReference type="Gene3D" id="1.20.58.60">
    <property type="match status" value="1"/>
</dbReference>
<dbReference type="InterPro" id="IPR043197">
    <property type="entry name" value="Plakin"/>
</dbReference>
<feature type="compositionally biased region" description="Polar residues" evidence="1">
    <location>
        <begin position="74"/>
        <end position="89"/>
    </location>
</feature>
<protein>
    <submittedName>
        <fullName evidence="2">Uncharacterized protein</fullName>
    </submittedName>
</protein>
<reference evidence="2" key="2">
    <citation type="submission" date="2025-09" db="UniProtKB">
        <authorList>
            <consortium name="Ensembl"/>
        </authorList>
    </citation>
    <scope>IDENTIFICATION</scope>
</reference>
<dbReference type="PANTHER" id="PTHR23169">
    <property type="entry name" value="ENVOPLAKIN"/>
    <property type="match status" value="1"/>
</dbReference>
<accession>A0A8D0BYF7</accession>
<dbReference type="AlphaFoldDB" id="A0A8D0BYF7"/>
<dbReference type="SMART" id="SM00150">
    <property type="entry name" value="SPEC"/>
    <property type="match status" value="1"/>
</dbReference>
<dbReference type="GO" id="GO:0005737">
    <property type="term" value="C:cytoplasm"/>
    <property type="evidence" value="ECO:0007669"/>
    <property type="project" value="TreeGrafter"/>
</dbReference>
<dbReference type="GO" id="GO:0045104">
    <property type="term" value="P:intermediate filament cytoskeleton organization"/>
    <property type="evidence" value="ECO:0007669"/>
    <property type="project" value="InterPro"/>
</dbReference>
<evidence type="ECO:0000256" key="1">
    <source>
        <dbReference type="SAM" id="MobiDB-lite"/>
    </source>
</evidence>
<evidence type="ECO:0000313" key="3">
    <source>
        <dbReference type="Proteomes" id="UP000694421"/>
    </source>
</evidence>
<feature type="region of interest" description="Disordered" evidence="1">
    <location>
        <begin position="1"/>
        <end position="89"/>
    </location>
</feature>
<reference evidence="2" key="1">
    <citation type="submission" date="2025-08" db="UniProtKB">
        <authorList>
            <consortium name="Ensembl"/>
        </authorList>
    </citation>
    <scope>IDENTIFICATION</scope>
</reference>
<feature type="region of interest" description="Disordered" evidence="1">
    <location>
        <begin position="255"/>
        <end position="276"/>
    </location>
</feature>
<dbReference type="Proteomes" id="UP000694421">
    <property type="component" value="Unplaced"/>
</dbReference>
<dbReference type="SUPFAM" id="SSF46966">
    <property type="entry name" value="Spectrin repeat"/>
    <property type="match status" value="1"/>
</dbReference>
<keyword evidence="3" id="KW-1185">Reference proteome</keyword>
<name>A0A8D0BYF7_SALMN</name>
<dbReference type="CDD" id="cd00176">
    <property type="entry name" value="SPEC"/>
    <property type="match status" value="1"/>
</dbReference>
<dbReference type="OMA" id="WQIANGS"/>
<dbReference type="InterPro" id="IPR018159">
    <property type="entry name" value="Spectrin/alpha-actinin"/>
</dbReference>
<dbReference type="GO" id="GO:0005882">
    <property type="term" value="C:intermediate filament"/>
    <property type="evidence" value="ECO:0007669"/>
    <property type="project" value="TreeGrafter"/>
</dbReference>
<feature type="compositionally biased region" description="Basic and acidic residues" evidence="1">
    <location>
        <begin position="14"/>
        <end position="27"/>
    </location>
</feature>